<feature type="region of interest" description="Disordered" evidence="1">
    <location>
        <begin position="196"/>
        <end position="216"/>
    </location>
</feature>
<dbReference type="OrthoDB" id="416008at2759"/>
<organism evidence="2 3">
    <name type="scientific">Symbiodinium microadriaticum</name>
    <name type="common">Dinoflagellate</name>
    <name type="synonym">Zooxanthella microadriatica</name>
    <dbReference type="NCBI Taxonomy" id="2951"/>
    <lineage>
        <taxon>Eukaryota</taxon>
        <taxon>Sar</taxon>
        <taxon>Alveolata</taxon>
        <taxon>Dinophyceae</taxon>
        <taxon>Suessiales</taxon>
        <taxon>Symbiodiniaceae</taxon>
        <taxon>Symbiodinium</taxon>
    </lineage>
</organism>
<protein>
    <submittedName>
        <fullName evidence="2">Uncharacterized protein</fullName>
    </submittedName>
</protein>
<evidence type="ECO:0000313" key="3">
    <source>
        <dbReference type="Proteomes" id="UP000186817"/>
    </source>
</evidence>
<gene>
    <name evidence="2" type="ORF">AK812_SmicGene3815</name>
</gene>
<proteinExistence type="predicted"/>
<dbReference type="Proteomes" id="UP000186817">
    <property type="component" value="Unassembled WGS sequence"/>
</dbReference>
<evidence type="ECO:0000313" key="2">
    <source>
        <dbReference type="EMBL" id="OLQ12322.1"/>
    </source>
</evidence>
<sequence>MTPAENLPDPRSLQQENQWVELHSAASQRTAPHGDWSVFPHMQNKDSWKERMGSRAQLVDNFLQQRSICVDGCMMCKDHGVGHPGNWTAHIASQRHFKIFGQKICTDECGRSRNIDEVLETAWETWILPGGALAFNHADGRICMFRGSGPPPLNAQARAPVLDNPNPNQYYGYAPTAAPSTVGSMFNGQAPGPGSMINGQGPMPGPGTGNGFAPAGTGFAQPAASGWSGGTLATDSVKLIDKCPRENLWFKFYDAVGMPHQRDGDYNSCPWLTSKNMWKAAMGDRANVMREILNQYEIAPICPYCPQAGDFPGHLPAQKHYQALCNAKLVPGKRIIDISKECYQTWTVPGGILRFNHISGEIAACRGAPPETTKRALALEGQHLQQALPACPAAGNHAVPPEYPPAANPVVPPEYPTVPQEYPTAGYPAAFAPGPAQSQISAQAQHPPAAAPNFGLGPTSAPPQPGETMGAYAGYPGHSWNLEAPPFQPGYQEPSSDVAPGAWQRPEVATGHPEAPVFAASAQEPAVPSGTFANGFVQGAARHAAAAPVAKTMPPEEQLDFWYWMWKKCVSRNREETKRSLSLLQLAPDELECVMCAVEDFSSIDQMLDHFCSREHFEELVKQSSYPRVPQKPFYQQFGNGGWELDLWTLELSETESQAQQGGEPPIGLCELLQRKKQKNGGDMQ</sequence>
<comment type="caution">
    <text evidence="2">The sequence shown here is derived from an EMBL/GenBank/DDBJ whole genome shotgun (WGS) entry which is preliminary data.</text>
</comment>
<keyword evidence="3" id="KW-1185">Reference proteome</keyword>
<name>A0A1Q9EY81_SYMMI</name>
<dbReference type="AlphaFoldDB" id="A0A1Q9EY81"/>
<accession>A0A1Q9EY81</accession>
<reference evidence="2 3" key="1">
    <citation type="submission" date="2016-02" db="EMBL/GenBank/DDBJ databases">
        <title>Genome analysis of coral dinoflagellate symbionts highlights evolutionary adaptations to a symbiotic lifestyle.</title>
        <authorList>
            <person name="Aranda M."/>
            <person name="Li Y."/>
            <person name="Liew Y.J."/>
            <person name="Baumgarten S."/>
            <person name="Simakov O."/>
            <person name="Wilson M."/>
            <person name="Piel J."/>
            <person name="Ashoor H."/>
            <person name="Bougouffa S."/>
            <person name="Bajic V.B."/>
            <person name="Ryu T."/>
            <person name="Ravasi T."/>
            <person name="Bayer T."/>
            <person name="Micklem G."/>
            <person name="Kim H."/>
            <person name="Bhak J."/>
            <person name="Lajeunesse T.C."/>
            <person name="Voolstra C.R."/>
        </authorList>
    </citation>
    <scope>NUCLEOTIDE SEQUENCE [LARGE SCALE GENOMIC DNA]</scope>
    <source>
        <strain evidence="2 3">CCMP2467</strain>
    </source>
</reference>
<dbReference type="EMBL" id="LSRX01000045">
    <property type="protein sequence ID" value="OLQ12322.1"/>
    <property type="molecule type" value="Genomic_DNA"/>
</dbReference>
<feature type="compositionally biased region" description="Low complexity" evidence="1">
    <location>
        <begin position="434"/>
        <end position="452"/>
    </location>
</feature>
<feature type="region of interest" description="Disordered" evidence="1">
    <location>
        <begin position="434"/>
        <end position="461"/>
    </location>
</feature>
<evidence type="ECO:0000256" key="1">
    <source>
        <dbReference type="SAM" id="MobiDB-lite"/>
    </source>
</evidence>